<keyword evidence="5" id="KW-0472">Membrane</keyword>
<gene>
    <name evidence="7" type="ORF">BA724_14035</name>
</gene>
<dbReference type="PANTHER" id="PTHR47053">
    <property type="entry name" value="MUREIN DD-ENDOPEPTIDASE MEPH-RELATED"/>
    <property type="match status" value="1"/>
</dbReference>
<dbReference type="InterPro" id="IPR051202">
    <property type="entry name" value="Peptidase_C40"/>
</dbReference>
<keyword evidence="2" id="KW-0645">Protease</keyword>
<accession>A0A1E7DK32</accession>
<dbReference type="GO" id="GO:0008234">
    <property type="term" value="F:cysteine-type peptidase activity"/>
    <property type="evidence" value="ECO:0007669"/>
    <property type="project" value="UniProtKB-KW"/>
</dbReference>
<dbReference type="GO" id="GO:0006508">
    <property type="term" value="P:proteolysis"/>
    <property type="evidence" value="ECO:0007669"/>
    <property type="project" value="UniProtKB-KW"/>
</dbReference>
<keyword evidence="4" id="KW-0788">Thiol protease</keyword>
<dbReference type="PANTHER" id="PTHR47053:SF5">
    <property type="entry name" value="BIFUNCTIONAL MURAMIDASE_DL-ENDOPEPTIDASE CWLT"/>
    <property type="match status" value="1"/>
</dbReference>
<dbReference type="STRING" id="1714016.BA724_14035"/>
<evidence type="ECO:0000256" key="5">
    <source>
        <dbReference type="SAM" id="Phobius"/>
    </source>
</evidence>
<keyword evidence="3" id="KW-0378">Hydrolase</keyword>
<evidence type="ECO:0000259" key="6">
    <source>
        <dbReference type="PROSITE" id="PS51935"/>
    </source>
</evidence>
<organism evidence="7 8">
    <name type="scientific">Domibacillus iocasae</name>
    <dbReference type="NCBI Taxonomy" id="1714016"/>
    <lineage>
        <taxon>Bacteria</taxon>
        <taxon>Bacillati</taxon>
        <taxon>Bacillota</taxon>
        <taxon>Bacilli</taxon>
        <taxon>Bacillales</taxon>
        <taxon>Bacillaceae</taxon>
        <taxon>Domibacillus</taxon>
    </lineage>
</organism>
<dbReference type="PROSITE" id="PS51935">
    <property type="entry name" value="NLPC_P60"/>
    <property type="match status" value="1"/>
</dbReference>
<keyword evidence="5" id="KW-0812">Transmembrane</keyword>
<dbReference type="Pfam" id="PF00877">
    <property type="entry name" value="NLPC_P60"/>
    <property type="match status" value="1"/>
</dbReference>
<dbReference type="RefSeq" id="WP_069939981.1">
    <property type="nucleotide sequence ID" value="NZ_MAMP01000026.1"/>
</dbReference>
<dbReference type="InterPro" id="IPR038765">
    <property type="entry name" value="Papain-like_cys_pep_sf"/>
</dbReference>
<dbReference type="InterPro" id="IPR000064">
    <property type="entry name" value="NLP_P60_dom"/>
</dbReference>
<dbReference type="AlphaFoldDB" id="A0A1E7DK32"/>
<keyword evidence="5" id="KW-1133">Transmembrane helix</keyword>
<evidence type="ECO:0000256" key="2">
    <source>
        <dbReference type="ARBA" id="ARBA00022670"/>
    </source>
</evidence>
<evidence type="ECO:0000313" key="7">
    <source>
        <dbReference type="EMBL" id="OES43365.1"/>
    </source>
</evidence>
<dbReference type="EMBL" id="MAMP01000026">
    <property type="protein sequence ID" value="OES43365.1"/>
    <property type="molecule type" value="Genomic_DNA"/>
</dbReference>
<dbReference type="SUPFAM" id="SSF54001">
    <property type="entry name" value="Cysteine proteinases"/>
    <property type="match status" value="1"/>
</dbReference>
<evidence type="ECO:0000313" key="8">
    <source>
        <dbReference type="Proteomes" id="UP000095658"/>
    </source>
</evidence>
<dbReference type="Proteomes" id="UP000095658">
    <property type="component" value="Unassembled WGS sequence"/>
</dbReference>
<evidence type="ECO:0000256" key="4">
    <source>
        <dbReference type="ARBA" id="ARBA00022807"/>
    </source>
</evidence>
<comment type="caution">
    <text evidence="7">The sequence shown here is derived from an EMBL/GenBank/DDBJ whole genome shotgun (WGS) entry which is preliminary data.</text>
</comment>
<comment type="similarity">
    <text evidence="1">Belongs to the peptidase C40 family.</text>
</comment>
<dbReference type="InterPro" id="IPR047194">
    <property type="entry name" value="CwlT-like_lysozyme"/>
</dbReference>
<dbReference type="CDD" id="cd16891">
    <property type="entry name" value="CwlT-like"/>
    <property type="match status" value="1"/>
</dbReference>
<protein>
    <recommendedName>
        <fullName evidence="6">NlpC/P60 domain-containing protein</fullName>
    </recommendedName>
</protein>
<feature type="domain" description="NlpC/P60" evidence="6">
    <location>
        <begin position="257"/>
        <end position="387"/>
    </location>
</feature>
<dbReference type="Pfam" id="PF13702">
    <property type="entry name" value="Lysozyme_like"/>
    <property type="match status" value="1"/>
</dbReference>
<dbReference type="SUPFAM" id="SSF53955">
    <property type="entry name" value="Lysozyme-like"/>
    <property type="match status" value="1"/>
</dbReference>
<name>A0A1E7DK32_9BACI</name>
<sequence length="391" mass="41757">MINKSAAPKNAANELAKQAVKKAIKAKLDLLSLKAKLYIGAGLLAAFLLIVMIAGTVSVITNIIANDSENTSSGSGGALVGYGTAQVSATVLQHQDAIQSELNKYGKGEYTNLLLALMMQESGGRGNDPMQASESKCGYIGCITNPSESIQYGVKHFLGVLASANNDIKLTLQSYNFGGGFIGYVNQRGGAYTYELAISFSQMMYQKLAHTGIYKCHRPEAIQHNACYGDIKYVDAVLRYLPAIAVGGGGGTVVNASGAAKTAIETGQTALGRPYFWGGGRSESSIARKEFDCSSFVWWAYREAGVNLGPMGATTETLKHLGKRVPASDIQVGDLIFWDTYKVDGHVAIYIGNDQFIGAQSSNGVSISNFLSNSYWGGSKQWKGHVRRVVQ</sequence>
<dbReference type="Gene3D" id="1.10.530.10">
    <property type="match status" value="1"/>
</dbReference>
<keyword evidence="8" id="KW-1185">Reference proteome</keyword>
<dbReference type="InterPro" id="IPR023346">
    <property type="entry name" value="Lysozyme-like_dom_sf"/>
</dbReference>
<dbReference type="Gene3D" id="3.90.1720.10">
    <property type="entry name" value="endopeptidase domain like (from Nostoc punctiforme)"/>
    <property type="match status" value="1"/>
</dbReference>
<reference evidence="7 8" key="1">
    <citation type="submission" date="2016-06" db="EMBL/GenBank/DDBJ databases">
        <title>Domibacillus iocasae genome sequencing.</title>
        <authorList>
            <person name="Verma A."/>
            <person name="Pal Y."/>
            <person name="Ojha A.K."/>
            <person name="Krishnamurthi S."/>
        </authorList>
    </citation>
    <scope>NUCLEOTIDE SEQUENCE [LARGE SCALE GENOMIC DNA]</scope>
    <source>
        <strain evidence="7 8">DSM 29979</strain>
    </source>
</reference>
<proteinExistence type="inferred from homology"/>
<evidence type="ECO:0000256" key="1">
    <source>
        <dbReference type="ARBA" id="ARBA00007074"/>
    </source>
</evidence>
<feature type="transmembrane region" description="Helical" evidence="5">
    <location>
        <begin position="37"/>
        <end position="60"/>
    </location>
</feature>
<evidence type="ECO:0000256" key="3">
    <source>
        <dbReference type="ARBA" id="ARBA00022801"/>
    </source>
</evidence>